<reference evidence="2 3" key="1">
    <citation type="journal article" date="2023" name="PLoS ONE">
        <title>Complete genome assembly of Hawai'i environmental nontuberculous mycobacteria reveals unexpected co-isolation with methylobacteria.</title>
        <authorList>
            <person name="Hendrix J."/>
            <person name="Epperson L.E."/>
            <person name="Tong E.I."/>
            <person name="Chan Y.L."/>
            <person name="Hasan N.A."/>
            <person name="Dawrs S.N."/>
            <person name="Norton G.J."/>
            <person name="Virdi R."/>
            <person name="Crooks J.L."/>
            <person name="Chan E.D."/>
            <person name="Honda J.R."/>
            <person name="Strong M."/>
        </authorList>
    </citation>
    <scope>NUCLEOTIDE SEQUENCE [LARGE SCALE GENOMIC DNA]</scope>
    <source>
        <strain evidence="2 3">NJH_HI04-1</strain>
    </source>
</reference>
<sequence>MRLLVSGGRTYDDVETLERVLERIDFAHCIDVLIEGGQKRWDKEQKRFIGLDHLAGSWARRRGVPNWSIPADWDRYGKAAGYRRNHQMLHECSPDVLLPFPGGPGTADMTAQCWGVIPIWNWRDFI</sequence>
<dbReference type="Proteomes" id="UP001407347">
    <property type="component" value="Unassembled WGS sequence"/>
</dbReference>
<dbReference type="InterPro" id="IPR019627">
    <property type="entry name" value="YAcAr"/>
</dbReference>
<evidence type="ECO:0000313" key="3">
    <source>
        <dbReference type="Proteomes" id="UP001407347"/>
    </source>
</evidence>
<comment type="caution">
    <text evidence="2">The sequence shown here is derived from an EMBL/GenBank/DDBJ whole genome shotgun (WGS) entry which is preliminary data.</text>
</comment>
<organism evidence="2 3">
    <name type="scientific">Methylobacterium ajmalii</name>
    <dbReference type="NCBI Taxonomy" id="2738439"/>
    <lineage>
        <taxon>Bacteria</taxon>
        <taxon>Pseudomonadati</taxon>
        <taxon>Pseudomonadota</taxon>
        <taxon>Alphaproteobacteria</taxon>
        <taxon>Hyphomicrobiales</taxon>
        <taxon>Methylobacteriaceae</taxon>
        <taxon>Methylobacterium</taxon>
    </lineage>
</organism>
<dbReference type="RefSeq" id="WP_346013704.1">
    <property type="nucleotide sequence ID" value="NZ_JAQYXP010000006.1"/>
</dbReference>
<protein>
    <submittedName>
        <fullName evidence="2">DUF2493 domain-containing protein</fullName>
    </submittedName>
</protein>
<evidence type="ECO:0000259" key="1">
    <source>
        <dbReference type="Pfam" id="PF10686"/>
    </source>
</evidence>
<feature type="domain" description="YspA cpYpsA-related SLOG" evidence="1">
    <location>
        <begin position="1"/>
        <end position="76"/>
    </location>
</feature>
<name>A0ABV0A5P1_9HYPH</name>
<evidence type="ECO:0000313" key="2">
    <source>
        <dbReference type="EMBL" id="MEN3238572.1"/>
    </source>
</evidence>
<dbReference type="EMBL" id="JAQYXP010000006">
    <property type="protein sequence ID" value="MEN3238572.1"/>
    <property type="molecule type" value="Genomic_DNA"/>
</dbReference>
<gene>
    <name evidence="2" type="ORF">PUR29_34600</name>
</gene>
<accession>A0ABV0A5P1</accession>
<proteinExistence type="predicted"/>
<dbReference type="Pfam" id="PF10686">
    <property type="entry name" value="YAcAr"/>
    <property type="match status" value="1"/>
</dbReference>
<keyword evidence="3" id="KW-1185">Reference proteome</keyword>